<accession>A0A6A5C5J1</accession>
<dbReference type="VEuPathDB" id="AmoebaDB:NF0035540"/>
<keyword evidence="3" id="KW-1185">Reference proteome</keyword>
<organism evidence="2 3">
    <name type="scientific">Naegleria fowleri</name>
    <name type="common">Brain eating amoeba</name>
    <dbReference type="NCBI Taxonomy" id="5763"/>
    <lineage>
        <taxon>Eukaryota</taxon>
        <taxon>Discoba</taxon>
        <taxon>Heterolobosea</taxon>
        <taxon>Tetramitia</taxon>
        <taxon>Eutetramitia</taxon>
        <taxon>Vahlkampfiidae</taxon>
        <taxon>Naegleria</taxon>
    </lineage>
</organism>
<dbReference type="VEuPathDB" id="AmoebaDB:NfTy_020140"/>
<evidence type="ECO:0000313" key="3">
    <source>
        <dbReference type="Proteomes" id="UP000444721"/>
    </source>
</evidence>
<dbReference type="InterPro" id="IPR052270">
    <property type="entry name" value="CACF_protein"/>
</dbReference>
<reference evidence="2 3" key="1">
    <citation type="journal article" date="2019" name="Sci. Rep.">
        <title>Nanopore sequencing improves the draft genome of the human pathogenic amoeba Naegleria fowleri.</title>
        <authorList>
            <person name="Liechti N."/>
            <person name="Schurch N."/>
            <person name="Bruggmann R."/>
            <person name="Wittwer M."/>
        </authorList>
    </citation>
    <scope>NUCLEOTIDE SEQUENCE [LARGE SCALE GENOMIC DNA]</scope>
    <source>
        <strain evidence="2 3">ATCC 30894</strain>
    </source>
</reference>
<dbReference type="PANTHER" id="PTHR22028">
    <property type="entry name" value="SFI1 SPINDLE BODY DOMAIN-CONTAINING PROTEIN-RELATED"/>
    <property type="match status" value="1"/>
</dbReference>
<dbReference type="OrthoDB" id="10256719at2759"/>
<dbReference type="AlphaFoldDB" id="A0A6A5C5J1"/>
<evidence type="ECO:0008006" key="4">
    <source>
        <dbReference type="Google" id="ProtNLM"/>
    </source>
</evidence>
<comment type="caution">
    <text evidence="2">The sequence shown here is derived from an EMBL/GenBank/DDBJ whole genome shotgun (WGS) entry which is preliminary data.</text>
</comment>
<dbReference type="EMBL" id="VFQX01000009">
    <property type="protein sequence ID" value="KAF0982361.1"/>
    <property type="molecule type" value="Genomic_DNA"/>
</dbReference>
<dbReference type="VEuPathDB" id="AmoebaDB:NF0035550"/>
<protein>
    <recommendedName>
        <fullName evidence="4">Sfi1 spindle body domain-containing protein</fullName>
    </recommendedName>
</protein>
<sequence length="1244" mass="149517">MKFSSYSNYYKEKKKLSHPALIKWIKEERKNQLPPPPKTTTKNNREDGDDLCRKCFPNGLQDDKENVLKEEELNDSKRVRFSKNSEETSQQHFNNLTNSTLINNKLDLHRKVIFMHHSKNEKSDEMKDLSDEHLFGKVHSLLSSIKSNRVEQQPKTTNIRSSTEFEEQPRNCLHVSPSSLFLDGLPIQTPNFSNTLPSTSTEFSSNVTLSEASRQIQSMYNQITSIYGSEPLRQRQIIFEKPIQNLENEERDVSSTLNYLKEKQKTLRITRLQEIRYNIDLERSEMVKHQKVQDLKKRINDLRKKITLEREKDTLFRKQRLKEINRLRTTVKNSTRANEKTKMFITALNVNQDNYRYQVAIYEGEIATCLAKLFFYYLKLDCSTSKYRQELIAKMHDEVYEGLARNSLLALRNFAKKSIDLRRRYEKISSYVKTRKRAEVIHQWRIRTKDCIEDKKKEEIALTHYYNGLQKRAFNSLVYIITKQLFKQCGKDLAHMWKDRQTLGKAFHGWRHMAEKTKYLKHGLLRFAVADSFEDLDRFKTEHELESYRSYNIRLNFRTKITKSLIQVYREKKKLLNEFENRPKLIYVDRNPAKLIDLSTIYKIEKSEEQNSFYRHYHAFKKEHEDYERSLELDLKPFEKTSIPDLTQKVWELRLKKKALQHWRLVFFEKVLHQRAETYHRDVLLRKAFYSLAYNKEDAHEKISTVREMSNKHLVLSFFSRWKEATNRIISEKDCIAEEYHNITIMRKVFNAMKQSCLPDYNTDLLERLVTWRMKEKEKTLKKWKIMLLVKKSKEKFEQAVSDQYKMTLLHKLMVHWKKRTQKQQLLRKVLTAAVERMRAKTRVFENKKLLGKYVLKSLKRHKDTQKERKKQFNMFMLAKKTYDSSLKQKVFILWRLKYNIELEKREIMENEEEQIKGALASEHYRKRMTRKILHAWKEYTIETKFVDIILQRKAFNQWRRFTLESKERSIEEPNKFLRKIMFRRWKLATIEHKETRTLNALADRYRHRNLCKKGMQSLKEFIIHRRIEHVQLIRSKQYYIDTLRRKVIISLLMNINEKKEKRRKKDKADLFYHKKLIQSNLNAPLSLERFLRLPPDSPLNVATTLNIVYYKILFKTIDSWKMFMKIEKEKRLRLARAVHAHSTNLKFKFFDLWRRNSKLVSHRAPKVSTESLRRENTSSTALSLNWQKPLSFEKMAASPILCNVTTTPNNDLPSKVLIHHHHYLIASDSDSDDIIEYLEMTDP</sequence>
<dbReference type="GeneID" id="68118506"/>
<proteinExistence type="predicted"/>
<name>A0A6A5C5J1_NAEFO</name>
<dbReference type="RefSeq" id="XP_044567074.1">
    <property type="nucleotide sequence ID" value="XM_044701683.1"/>
</dbReference>
<evidence type="ECO:0000256" key="1">
    <source>
        <dbReference type="SAM" id="MobiDB-lite"/>
    </source>
</evidence>
<gene>
    <name evidence="2" type="ORF">FDP41_011291</name>
</gene>
<dbReference type="VEuPathDB" id="AmoebaDB:FDP41_011291"/>
<dbReference type="Proteomes" id="UP000444721">
    <property type="component" value="Unassembled WGS sequence"/>
</dbReference>
<feature type="region of interest" description="Disordered" evidence="1">
    <location>
        <begin position="27"/>
        <end position="50"/>
    </location>
</feature>
<evidence type="ECO:0000313" key="2">
    <source>
        <dbReference type="EMBL" id="KAF0982361.1"/>
    </source>
</evidence>
<dbReference type="OMA" id="KVIFMHH"/>